<evidence type="ECO:0000313" key="1">
    <source>
        <dbReference type="EMBL" id="KAK6736759.1"/>
    </source>
</evidence>
<name>A0ABR1CE82_NECAM</name>
<reference evidence="1 2" key="1">
    <citation type="submission" date="2023-08" db="EMBL/GenBank/DDBJ databases">
        <title>A Necator americanus chromosomal reference genome.</title>
        <authorList>
            <person name="Ilik V."/>
            <person name="Petrzelkova K.J."/>
            <person name="Pardy F."/>
            <person name="Fuh T."/>
            <person name="Niatou-Singa F.S."/>
            <person name="Gouil Q."/>
            <person name="Baker L."/>
            <person name="Ritchie M.E."/>
            <person name="Jex A.R."/>
            <person name="Gazzola D."/>
            <person name="Li H."/>
            <person name="Toshio Fujiwara R."/>
            <person name="Zhan B."/>
            <person name="Aroian R.V."/>
            <person name="Pafco B."/>
            <person name="Schwarz E.M."/>
        </authorList>
    </citation>
    <scope>NUCLEOTIDE SEQUENCE [LARGE SCALE GENOMIC DNA]</scope>
    <source>
        <strain evidence="1 2">Aroian</strain>
        <tissue evidence="1">Whole animal</tissue>
    </source>
</reference>
<keyword evidence="2" id="KW-1185">Reference proteome</keyword>
<organism evidence="1 2">
    <name type="scientific">Necator americanus</name>
    <name type="common">Human hookworm</name>
    <dbReference type="NCBI Taxonomy" id="51031"/>
    <lineage>
        <taxon>Eukaryota</taxon>
        <taxon>Metazoa</taxon>
        <taxon>Ecdysozoa</taxon>
        <taxon>Nematoda</taxon>
        <taxon>Chromadorea</taxon>
        <taxon>Rhabditida</taxon>
        <taxon>Rhabditina</taxon>
        <taxon>Rhabditomorpha</taxon>
        <taxon>Strongyloidea</taxon>
        <taxon>Ancylostomatidae</taxon>
        <taxon>Bunostominae</taxon>
        <taxon>Necator</taxon>
    </lineage>
</organism>
<protein>
    <submittedName>
        <fullName evidence="1">Uncharacterized protein</fullName>
    </submittedName>
</protein>
<proteinExistence type="predicted"/>
<sequence length="104" mass="12177">MMNAVLTLIVKRKRFLVDNPRPDNRLGNIMDVVVFKTIGISFRQLFLRTTKENIKHILLNLLPDDTSPQLILSSSQNSQPFLTLHSLFQTLLFLSFHCFRFIWC</sequence>
<accession>A0ABR1CE82</accession>
<dbReference type="Proteomes" id="UP001303046">
    <property type="component" value="Unassembled WGS sequence"/>
</dbReference>
<dbReference type="EMBL" id="JAVFWL010000002">
    <property type="protein sequence ID" value="KAK6736759.1"/>
    <property type="molecule type" value="Genomic_DNA"/>
</dbReference>
<comment type="caution">
    <text evidence="1">The sequence shown here is derived from an EMBL/GenBank/DDBJ whole genome shotgun (WGS) entry which is preliminary data.</text>
</comment>
<evidence type="ECO:0000313" key="2">
    <source>
        <dbReference type="Proteomes" id="UP001303046"/>
    </source>
</evidence>
<gene>
    <name evidence="1" type="primary">Necator_chrII.g7242</name>
    <name evidence="1" type="ORF">RB195_019449</name>
</gene>